<evidence type="ECO:0000256" key="12">
    <source>
        <dbReference type="SAM" id="Phobius"/>
    </source>
</evidence>
<name>A0A519BI85_ACIG2</name>
<feature type="active site" description="Schiff-base intermediate with substrate; via pyruvic acid" evidence="11">
    <location>
        <position position="208"/>
    </location>
</feature>
<keyword evidence="4 11" id="KW-0443">Lipid metabolism</keyword>
<comment type="subcellular location">
    <subcellularLocation>
        <location evidence="11">Cell membrane</location>
        <topology evidence="11">Peripheral membrane protein</topology>
    </subcellularLocation>
</comment>
<comment type="similarity">
    <text evidence="11">Belongs to the phosphatidylserine decarboxylase family. PSD-A subfamily.</text>
</comment>
<feature type="site" description="Cleavage (non-hydrolytic); by autocatalysis" evidence="11">
    <location>
        <begin position="207"/>
        <end position="208"/>
    </location>
</feature>
<evidence type="ECO:0000256" key="3">
    <source>
        <dbReference type="ARBA" id="ARBA00022793"/>
    </source>
</evidence>
<evidence type="ECO:0000256" key="8">
    <source>
        <dbReference type="ARBA" id="ARBA00023239"/>
    </source>
</evidence>
<dbReference type="InterPro" id="IPR003817">
    <property type="entry name" value="PS_Dcarbxylase"/>
</dbReference>
<evidence type="ECO:0000256" key="2">
    <source>
        <dbReference type="ARBA" id="ARBA00022516"/>
    </source>
</evidence>
<gene>
    <name evidence="11" type="primary">psd</name>
    <name evidence="13" type="ORF">EVJ46_01600</name>
</gene>
<comment type="function">
    <text evidence="11">Catalyzes the formation of phosphatidylethanolamine (PtdEtn) from phosphatidylserine (PtdSer).</text>
</comment>
<evidence type="ECO:0000256" key="7">
    <source>
        <dbReference type="ARBA" id="ARBA00023209"/>
    </source>
</evidence>
<organism evidence="13 14">
    <name type="scientific">Acididesulfobacter guangdongensis</name>
    <dbReference type="NCBI Taxonomy" id="2597225"/>
    <lineage>
        <taxon>Bacteria</taxon>
        <taxon>Deltaproteobacteria</taxon>
        <taxon>Candidatus Acidulodesulfobacterales</taxon>
        <taxon>Candidatus Acididesulfobacter</taxon>
    </lineage>
</organism>
<evidence type="ECO:0000256" key="5">
    <source>
        <dbReference type="ARBA" id="ARBA00023136"/>
    </source>
</evidence>
<dbReference type="InterPro" id="IPR033175">
    <property type="entry name" value="PSD-A"/>
</dbReference>
<protein>
    <recommendedName>
        <fullName evidence="11">Phosphatidylserine decarboxylase proenzyme</fullName>
        <ecNumber evidence="11">4.1.1.65</ecNumber>
    </recommendedName>
    <component>
        <recommendedName>
            <fullName evidence="11">Phosphatidylserine decarboxylase alpha chain</fullName>
        </recommendedName>
    </component>
    <component>
        <recommendedName>
            <fullName evidence="11">Phosphatidylserine decarboxylase beta chain</fullName>
        </recommendedName>
    </component>
</protein>
<evidence type="ECO:0000256" key="10">
    <source>
        <dbReference type="ARBA" id="ARBA00023317"/>
    </source>
</evidence>
<dbReference type="GO" id="GO:0005886">
    <property type="term" value="C:plasma membrane"/>
    <property type="evidence" value="ECO:0007669"/>
    <property type="project" value="UniProtKB-SubCell"/>
</dbReference>
<accession>A0A519BI85</accession>
<keyword evidence="8 11" id="KW-0456">Lyase</keyword>
<feature type="chain" id="PRO_5023368796" description="Phosphatidylserine decarboxylase beta chain" evidence="11">
    <location>
        <begin position="1"/>
        <end position="207"/>
    </location>
</feature>
<keyword evidence="12" id="KW-0812">Transmembrane</keyword>
<evidence type="ECO:0000256" key="11">
    <source>
        <dbReference type="HAMAP-Rule" id="MF_00664"/>
    </source>
</evidence>
<evidence type="ECO:0000313" key="14">
    <source>
        <dbReference type="Proteomes" id="UP000316562"/>
    </source>
</evidence>
<comment type="PTM">
    <text evidence="11">Is synthesized initially as an inactive proenzyme. Formation of the active enzyme involves a self-maturation process in which the active site pyruvoyl group is generated from an internal serine residue via an autocatalytic post-translational modification. Two non-identical subunits are generated from the proenzyme in this reaction, and the pyruvate is formed at the N-terminus of the alpha chain, which is derived from the carboxyl end of the proenzyme. The post-translation cleavage follows an unusual pathway, termed non-hydrolytic serinolysis, in which the side chain hydroxyl group of the serine supplies its oxygen atom to form the C-terminus of the beta chain, while the remainder of the serine residue undergoes an oxidative deamination to produce ammonia and the pyruvoyl prosthetic group on the alpha chain.</text>
</comment>
<evidence type="ECO:0000313" key="13">
    <source>
        <dbReference type="EMBL" id="RZD16959.1"/>
    </source>
</evidence>
<evidence type="ECO:0000256" key="1">
    <source>
        <dbReference type="ARBA" id="ARBA00022475"/>
    </source>
</evidence>
<keyword evidence="6 11" id="KW-0865">Zymogen</keyword>
<proteinExistence type="inferred from homology"/>
<comment type="catalytic activity">
    <reaction evidence="11">
        <text>a 1,2-diacyl-sn-glycero-3-phospho-L-serine + H(+) = a 1,2-diacyl-sn-glycero-3-phosphoethanolamine + CO2</text>
        <dbReference type="Rhea" id="RHEA:20828"/>
        <dbReference type="ChEBI" id="CHEBI:15378"/>
        <dbReference type="ChEBI" id="CHEBI:16526"/>
        <dbReference type="ChEBI" id="CHEBI:57262"/>
        <dbReference type="ChEBI" id="CHEBI:64612"/>
        <dbReference type="EC" id="4.1.1.65"/>
    </reaction>
</comment>
<comment type="caution">
    <text evidence="13">The sequence shown here is derived from an EMBL/GenBank/DDBJ whole genome shotgun (WGS) entry which is preliminary data.</text>
</comment>
<reference evidence="13 14" key="1">
    <citation type="journal article" date="2019" name="ISME J.">
        <title>Insights into ecological role of a new deltaproteobacterial order Candidatus Acidulodesulfobacterales by metagenomics and metatranscriptomics.</title>
        <authorList>
            <person name="Tan S."/>
            <person name="Liu J."/>
            <person name="Fang Y."/>
            <person name="Hedlund B.P."/>
            <person name="Lian Z.H."/>
            <person name="Huang L.Y."/>
            <person name="Li J.T."/>
            <person name="Huang L.N."/>
            <person name="Li W.J."/>
            <person name="Jiang H.C."/>
            <person name="Dong H.L."/>
            <person name="Shu W.S."/>
        </authorList>
    </citation>
    <scope>NUCLEOTIDE SEQUENCE [LARGE SCALE GENOMIC DNA]</scope>
    <source>
        <strain evidence="13">AP2</strain>
    </source>
</reference>
<dbReference type="EC" id="4.1.1.65" evidence="11"/>
<feature type="transmembrane region" description="Helical" evidence="12">
    <location>
        <begin position="35"/>
        <end position="58"/>
    </location>
</feature>
<keyword evidence="2 11" id="KW-0444">Lipid biosynthesis</keyword>
<dbReference type="AlphaFoldDB" id="A0A519BI85"/>
<dbReference type="HAMAP" id="MF_00664">
    <property type="entry name" value="PS_decarb_PSD_A"/>
    <property type="match status" value="1"/>
</dbReference>
<keyword evidence="7 11" id="KW-0594">Phospholipid biosynthesis</keyword>
<keyword evidence="3 11" id="KW-0210">Decarboxylase</keyword>
<feature type="chain" id="PRO_5023368795" description="Phosphatidylserine decarboxylase alpha chain" evidence="11">
    <location>
        <begin position="208"/>
        <end position="239"/>
    </location>
</feature>
<keyword evidence="9 11" id="KW-1208">Phospholipid metabolism</keyword>
<dbReference type="PANTHER" id="PTHR35809:SF1">
    <property type="entry name" value="ARCHAETIDYLSERINE DECARBOXYLASE PROENZYME-RELATED"/>
    <property type="match status" value="1"/>
</dbReference>
<dbReference type="NCBIfam" id="NF003678">
    <property type="entry name" value="PRK05305.1-2"/>
    <property type="match status" value="1"/>
</dbReference>
<dbReference type="UniPathway" id="UPA00558">
    <property type="reaction ID" value="UER00616"/>
</dbReference>
<evidence type="ECO:0000256" key="6">
    <source>
        <dbReference type="ARBA" id="ARBA00023145"/>
    </source>
</evidence>
<feature type="modified residue" description="Pyruvic acid (Ser); by autocatalysis" evidence="11">
    <location>
        <position position="208"/>
    </location>
</feature>
<keyword evidence="1 11" id="KW-1003">Cell membrane</keyword>
<dbReference type="GO" id="GO:0006646">
    <property type="term" value="P:phosphatidylethanolamine biosynthetic process"/>
    <property type="evidence" value="ECO:0007669"/>
    <property type="project" value="UniProtKB-UniRule"/>
</dbReference>
<feature type="transmembrane region" description="Helical" evidence="12">
    <location>
        <begin position="12"/>
        <end position="29"/>
    </location>
</feature>
<evidence type="ECO:0000256" key="9">
    <source>
        <dbReference type="ARBA" id="ARBA00023264"/>
    </source>
</evidence>
<comment type="pathway">
    <text evidence="11">Phospholipid metabolism; phosphatidylethanolamine biosynthesis; phosphatidylethanolamine from CDP-diacylglycerol: step 2/2.</text>
</comment>
<comment type="cofactor">
    <cofactor evidence="11">
        <name>pyruvate</name>
        <dbReference type="ChEBI" id="CHEBI:15361"/>
    </cofactor>
    <text evidence="11">Binds 1 pyruvoyl group covalently per subunit.</text>
</comment>
<dbReference type="GO" id="GO:0004609">
    <property type="term" value="F:phosphatidylserine decarboxylase activity"/>
    <property type="evidence" value="ECO:0007669"/>
    <property type="project" value="UniProtKB-UniRule"/>
</dbReference>
<dbReference type="EMBL" id="SGBC01000001">
    <property type="protein sequence ID" value="RZD16959.1"/>
    <property type="molecule type" value="Genomic_DNA"/>
</dbReference>
<dbReference type="PANTHER" id="PTHR35809">
    <property type="entry name" value="ARCHAETIDYLSERINE DECARBOXYLASE PROENZYME-RELATED"/>
    <property type="match status" value="1"/>
</dbReference>
<keyword evidence="10 11" id="KW-0670">Pyruvate</keyword>
<dbReference type="Proteomes" id="UP000316562">
    <property type="component" value="Unassembled WGS sequence"/>
</dbReference>
<comment type="subunit">
    <text evidence="11">Heterodimer of a large membrane-associated beta subunit and a small pyruvoyl-containing alpha subunit.</text>
</comment>
<sequence length="239" mass="26964">MKLIAKEGIKLIIFPLVCFVIFTSLYLILNISANGLQYIFAGFSAIFFILFLFSIYFFRDPERKASADKNEIISPADGKIIYAEKIYDERYLKKDVFKISIFMSLFNVHVNRIPISGNVIEIKYNKGKFFSANLDKASSENEYNAVILEIDAPDNAAGMSKNAYHKNGKTIIAFVQIAGLVARRIVCKINKGDRVVAGDRFGLIKYGSRMDLYLPSDFIAYVKVNDKVYAGETLIGRIS</sequence>
<keyword evidence="12" id="KW-1133">Transmembrane helix</keyword>
<evidence type="ECO:0000256" key="4">
    <source>
        <dbReference type="ARBA" id="ARBA00023098"/>
    </source>
</evidence>
<keyword evidence="5 11" id="KW-0472">Membrane</keyword>
<dbReference type="Pfam" id="PF02666">
    <property type="entry name" value="PS_Dcarbxylase"/>
    <property type="match status" value="1"/>
</dbReference>